<reference evidence="2" key="1">
    <citation type="submission" date="2017-02" db="EMBL/GenBank/DDBJ databases">
        <authorList>
            <person name="Regsiter A."/>
            <person name="William W."/>
        </authorList>
    </citation>
    <scope>NUCLEOTIDE SEQUENCE</scope>
    <source>
        <strain evidence="2">Bib</strain>
    </source>
</reference>
<dbReference type="GO" id="GO:0006629">
    <property type="term" value="P:lipid metabolic process"/>
    <property type="evidence" value="ECO:0007669"/>
    <property type="project" value="InterPro"/>
</dbReference>
<organism evidence="2">
    <name type="scientific">uncultured spirochete</name>
    <dbReference type="NCBI Taxonomy" id="156406"/>
    <lineage>
        <taxon>Bacteria</taxon>
        <taxon>Pseudomonadati</taxon>
        <taxon>Spirochaetota</taxon>
        <taxon>Spirochaetia</taxon>
        <taxon>Spirochaetales</taxon>
        <taxon>environmental samples</taxon>
    </lineage>
</organism>
<dbReference type="PANTHER" id="PTHR45856:SF24">
    <property type="entry name" value="FUNGAL LIPASE-LIKE DOMAIN-CONTAINING PROTEIN"/>
    <property type="match status" value="1"/>
</dbReference>
<sequence length="308" mass="34347">MLLFAGLIVSFIPAQEASPAPAAKHDSLQALGFNITIEDLVRLLDLQRSLFLDPAAKVNTDWQDKFDELVVREIPATANRYAYAVDSDQGLQYVVIRGTHNLRNAILDLEYWKDRSPILGINLHHGFEKAALAVFNDLEPRLKPKMPIVVAGHSLGAAEAIIVGMLLTKNGYTVEKILASGPPKVTDDEGWEQFESLPVIRVVSAYDPVPFLPPKSFYPESPYTQAGMLLMLLDGPYVTIAEPTYFDNMPAAFKGVQKLDAHFDVIDHRIWIYADRAREKLAALEYVPFAGWEQYAKPRGDAKDAPKK</sequence>
<gene>
    <name evidence="2" type="ORF">SPIROBIBN47_290101</name>
</gene>
<accession>A0A3P3XJA1</accession>
<dbReference type="Gene3D" id="3.40.50.1820">
    <property type="entry name" value="alpha/beta hydrolase"/>
    <property type="match status" value="1"/>
</dbReference>
<evidence type="ECO:0000313" key="2">
    <source>
        <dbReference type="EMBL" id="SLM13537.1"/>
    </source>
</evidence>
<dbReference type="EMBL" id="FWDM01000022">
    <property type="protein sequence ID" value="SLM13537.1"/>
    <property type="molecule type" value="Genomic_DNA"/>
</dbReference>
<dbReference type="InterPro" id="IPR051218">
    <property type="entry name" value="Sec_MonoDiacylglyc_Lipase"/>
</dbReference>
<dbReference type="PANTHER" id="PTHR45856">
    <property type="entry name" value="ALPHA/BETA-HYDROLASES SUPERFAMILY PROTEIN"/>
    <property type="match status" value="1"/>
</dbReference>
<feature type="domain" description="Fungal lipase-type" evidence="1">
    <location>
        <begin position="93"/>
        <end position="215"/>
    </location>
</feature>
<name>A0A3P3XJA1_9SPIR</name>
<proteinExistence type="predicted"/>
<dbReference type="InterPro" id="IPR029058">
    <property type="entry name" value="AB_hydrolase_fold"/>
</dbReference>
<evidence type="ECO:0000259" key="1">
    <source>
        <dbReference type="Pfam" id="PF01764"/>
    </source>
</evidence>
<dbReference type="CDD" id="cd00519">
    <property type="entry name" value="Lipase_3"/>
    <property type="match status" value="1"/>
</dbReference>
<dbReference type="InterPro" id="IPR002921">
    <property type="entry name" value="Fungal_lipase-type"/>
</dbReference>
<dbReference type="Pfam" id="PF01764">
    <property type="entry name" value="Lipase_3"/>
    <property type="match status" value="1"/>
</dbReference>
<protein>
    <recommendedName>
        <fullName evidence="1">Fungal lipase-type domain-containing protein</fullName>
    </recommendedName>
</protein>
<dbReference type="SUPFAM" id="SSF53474">
    <property type="entry name" value="alpha/beta-Hydrolases"/>
    <property type="match status" value="1"/>
</dbReference>
<dbReference type="AlphaFoldDB" id="A0A3P3XJA1"/>